<feature type="coiled-coil region" evidence="12">
    <location>
        <begin position="703"/>
        <end position="834"/>
    </location>
</feature>
<evidence type="ECO:0000256" key="6">
    <source>
        <dbReference type="ARBA" id="ARBA00022737"/>
    </source>
</evidence>
<dbReference type="InterPro" id="IPR036322">
    <property type="entry name" value="WD40_repeat_dom_sf"/>
</dbReference>
<accession>A0ABM0K5N2</accession>
<evidence type="ECO:0000256" key="13">
    <source>
        <dbReference type="SAM" id="MobiDB-lite"/>
    </source>
</evidence>
<name>A0ABM0K5N2_APLCA</name>
<dbReference type="PANTHER" id="PTHR19853:SF1">
    <property type="entry name" value="TBC1 DOMAIN FAMILY MEMBER 31"/>
    <property type="match status" value="1"/>
</dbReference>
<dbReference type="Pfam" id="PF00400">
    <property type="entry name" value="WD40"/>
    <property type="match status" value="1"/>
</dbReference>
<evidence type="ECO:0000256" key="2">
    <source>
        <dbReference type="ARBA" id="ARBA00004607"/>
    </source>
</evidence>
<dbReference type="Gene3D" id="2.130.10.10">
    <property type="entry name" value="YVTN repeat-like/Quinoprotein amine dehydrogenase"/>
    <property type="match status" value="2"/>
</dbReference>
<evidence type="ECO:0000259" key="14">
    <source>
        <dbReference type="PROSITE" id="PS50086"/>
    </source>
</evidence>
<evidence type="ECO:0000313" key="16">
    <source>
        <dbReference type="RefSeq" id="XP_005109308.1"/>
    </source>
</evidence>
<feature type="coiled-coil region" evidence="12">
    <location>
        <begin position="913"/>
        <end position="947"/>
    </location>
</feature>
<keyword evidence="9" id="KW-0206">Cytoskeleton</keyword>
<dbReference type="InterPro" id="IPR051570">
    <property type="entry name" value="TBC1_cilium_biogenesis"/>
</dbReference>
<evidence type="ECO:0000256" key="4">
    <source>
        <dbReference type="ARBA" id="ARBA00022490"/>
    </source>
</evidence>
<dbReference type="InterPro" id="IPR000195">
    <property type="entry name" value="Rab-GAP-TBC_dom"/>
</dbReference>
<dbReference type="PROSITE" id="PS50086">
    <property type="entry name" value="TBC_RABGAP"/>
    <property type="match status" value="1"/>
</dbReference>
<dbReference type="InterPro" id="IPR015943">
    <property type="entry name" value="WD40/YVTN_repeat-like_dom_sf"/>
</dbReference>
<evidence type="ECO:0000256" key="5">
    <source>
        <dbReference type="ARBA" id="ARBA00022574"/>
    </source>
</evidence>
<feature type="region of interest" description="Disordered" evidence="13">
    <location>
        <begin position="1051"/>
        <end position="1071"/>
    </location>
</feature>
<evidence type="ECO:0000256" key="3">
    <source>
        <dbReference type="ARBA" id="ARBA00014199"/>
    </source>
</evidence>
<keyword evidence="10" id="KW-0966">Cell projection</keyword>
<dbReference type="Gene3D" id="1.10.472.80">
    <property type="entry name" value="Ypt/Rab-GAP domain of gyp1p, domain 3"/>
    <property type="match status" value="1"/>
</dbReference>
<feature type="domain" description="Rab-GAP TBC" evidence="14">
    <location>
        <begin position="424"/>
        <end position="599"/>
    </location>
</feature>
<protein>
    <recommendedName>
        <fullName evidence="3">TBC1 domain family member 31</fullName>
    </recommendedName>
</protein>
<evidence type="ECO:0000256" key="12">
    <source>
        <dbReference type="SAM" id="Coils"/>
    </source>
</evidence>
<proteinExistence type="predicted"/>
<dbReference type="SUPFAM" id="SSF50978">
    <property type="entry name" value="WD40 repeat-like"/>
    <property type="match status" value="1"/>
</dbReference>
<evidence type="ECO:0000313" key="15">
    <source>
        <dbReference type="Proteomes" id="UP000694888"/>
    </source>
</evidence>
<feature type="region of interest" description="Disordered" evidence="13">
    <location>
        <begin position="363"/>
        <end position="406"/>
    </location>
</feature>
<dbReference type="Proteomes" id="UP000694888">
    <property type="component" value="Unplaced"/>
</dbReference>
<evidence type="ECO:0000256" key="11">
    <source>
        <dbReference type="ARBA" id="ARBA00034464"/>
    </source>
</evidence>
<dbReference type="SUPFAM" id="SSF47923">
    <property type="entry name" value="Ypt/Rab-GAP domain of gyp1p"/>
    <property type="match status" value="1"/>
</dbReference>
<keyword evidence="6" id="KW-0677">Repeat</keyword>
<evidence type="ECO:0000256" key="10">
    <source>
        <dbReference type="ARBA" id="ARBA00023273"/>
    </source>
</evidence>
<dbReference type="PANTHER" id="PTHR19853">
    <property type="entry name" value="WD REPEAT CONTAINING PROTEIN 3 WDR3"/>
    <property type="match status" value="1"/>
</dbReference>
<keyword evidence="15" id="KW-1185">Reference proteome</keyword>
<comment type="function">
    <text evidence="11">Molecular adapter which is involved in cilium biogenesis. Part of a functional complex including OFD1 a centriolar protein involved in cilium assembly. Could regulate the cAMP-dependent phosphorylation of OFD1, and its subsequent ubiquitination by PJA2 which ultimately leads to its proteasomal degradation.</text>
</comment>
<evidence type="ECO:0000256" key="7">
    <source>
        <dbReference type="ARBA" id="ARBA00022794"/>
    </source>
</evidence>
<dbReference type="InterPro" id="IPR035969">
    <property type="entry name" value="Rab-GAP_TBC_sf"/>
</dbReference>
<gene>
    <name evidence="16" type="primary">LOC101848920</name>
</gene>
<dbReference type="Pfam" id="PF00566">
    <property type="entry name" value="RabGAP-TBC"/>
    <property type="match status" value="1"/>
</dbReference>
<dbReference type="GeneID" id="101848920"/>
<keyword evidence="8 12" id="KW-0175">Coiled coil</keyword>
<keyword evidence="5" id="KW-0853">WD repeat</keyword>
<dbReference type="RefSeq" id="XP_005109308.1">
    <property type="nucleotide sequence ID" value="XM_005109251.3"/>
</dbReference>
<dbReference type="InterPro" id="IPR001680">
    <property type="entry name" value="WD40_rpt"/>
</dbReference>
<evidence type="ECO:0000256" key="9">
    <source>
        <dbReference type="ARBA" id="ARBA00023212"/>
    </source>
</evidence>
<evidence type="ECO:0000256" key="1">
    <source>
        <dbReference type="ARBA" id="ARBA00004120"/>
    </source>
</evidence>
<organism evidence="15 16">
    <name type="scientific">Aplysia californica</name>
    <name type="common">California sea hare</name>
    <dbReference type="NCBI Taxonomy" id="6500"/>
    <lineage>
        <taxon>Eukaryota</taxon>
        <taxon>Metazoa</taxon>
        <taxon>Spiralia</taxon>
        <taxon>Lophotrochozoa</taxon>
        <taxon>Mollusca</taxon>
        <taxon>Gastropoda</taxon>
        <taxon>Heterobranchia</taxon>
        <taxon>Euthyneura</taxon>
        <taxon>Tectipleura</taxon>
        <taxon>Aplysiida</taxon>
        <taxon>Aplysioidea</taxon>
        <taxon>Aplysiidae</taxon>
        <taxon>Aplysia</taxon>
    </lineage>
</organism>
<evidence type="ECO:0000256" key="8">
    <source>
        <dbReference type="ARBA" id="ARBA00023054"/>
    </source>
</evidence>
<reference evidence="16" key="1">
    <citation type="submission" date="2025-08" db="UniProtKB">
        <authorList>
            <consortium name="RefSeq"/>
        </authorList>
    </citation>
    <scope>IDENTIFICATION</scope>
</reference>
<keyword evidence="7" id="KW-0970">Cilium biogenesis/degradation</keyword>
<keyword evidence="4" id="KW-0963">Cytoplasm</keyword>
<comment type="subcellular location">
    <subcellularLocation>
        <location evidence="1">Cytoplasm</location>
        <location evidence="1">Cytoskeleton</location>
        <location evidence="1">Cilium basal body</location>
    </subcellularLocation>
    <subcellularLocation>
        <location evidence="2">Cytoplasm</location>
        <location evidence="2">Cytoskeleton</location>
        <location evidence="2">Microtubule organizing center</location>
        <location evidence="2">Centrosome</location>
        <location evidence="2">Centriolar satellite</location>
    </subcellularLocation>
</comment>
<dbReference type="SMART" id="SM00320">
    <property type="entry name" value="WD40"/>
    <property type="match status" value="6"/>
</dbReference>
<sequence length="1071" mass="124866">MELDVSQKEIGKIWHRKPCPSKDEGLMIKVTHSVAGPFSGPCRNVRFLHASFNVTGDCFLAGDHQGHIYHFDLSRNRFNLVQKAGQPSTAFAFTLHHKSEFLVGLGDYSLKCFDTDKQELVAWMKGHESAIHSISVHMNGRYAVTTSAETTHLWDLDTFQKKHKLNIKEDVGLLQAFFLPNSDTIMTCFRDDTVFAWDLTSMTCKYQLPVPPGKPPQYRAFAASRDGRYLVAGGRSRFLHLWSLDTRRLIRVIEMPSKVVAIRQLHFLQDKFQSGADQIIGVLSQDGIMRFINTDSCRLLFDIGTVDRRIRSVAVGPGGRYIIALMEDGNMHVYSVQALSADYNKPPPPLMKVVTGNTLSDTLSTESSMRRAKLTQTSSKNFDAKRSSKNASEDMSDLEGDKENSELGGLNKEKLMSILKGYGEYPAKYRMFIWRKILELPENFTAYAALVDKGAHPAYSKLHEIYPIKSRKLLRVLQRILSAMAHWSPIFGETQYLPSFAFPFVKLFQNNHLVCFELITTVLVNWGQHWFEYFPNPPINVLGMIENMLAYHDRYLLQHLVQQGVTSQIYAWPLLETVFSEVLTQDEWLMLWDNVLSNHPSFLLVAVVAYAISARGPLLKCTELEDFKFFFHHRNAMNVRQVLKETYRLMESTPDDLHPKNKLDEFIPLTRGNYPVFNKYPKFIVDYQVQERERIRQEELDYLRQKRVTLDVQKETIQKQQEEEQWYRQQQLLMEAEERRRRMIQEEEEKLAEQRKRLLAMNREVKLKELTLLEAGRRKFLQFQKEQREVELRRLDDELQRKALQRDQETDTAVQEAETRNLELQLQKKMFEQELYREFAVQSQALRTEQDMHRKQTELEGRLQMKLDEAERDRELETRKMMEQSLAAAAQKNLDMWAHKDLDHKHQMEELDREADNVKLAGLNATNRALENEVYDLMSKVKRQKEMETALGYDEIAASRMDGARQNDRRMRMTEEELLGGRHHTLDLAEMLEEDEDKPQSVFRKLMEKNSSELLPPDSSQDMSKVSFERNRRAFDEKEIALLNEVRQMRQRLATENRNKRPPPVATAESD</sequence>